<gene>
    <name evidence="9" type="ORF">L0661_02020</name>
</gene>
<evidence type="ECO:0000259" key="8">
    <source>
        <dbReference type="Pfam" id="PF07715"/>
    </source>
</evidence>
<evidence type="ECO:0000313" key="9">
    <source>
        <dbReference type="EMBL" id="MCF2497066.1"/>
    </source>
</evidence>
<dbReference type="Pfam" id="PF07715">
    <property type="entry name" value="Plug"/>
    <property type="match status" value="1"/>
</dbReference>
<dbReference type="AlphaFoldDB" id="A0A9X1TZA9"/>
<keyword evidence="2 7" id="KW-0813">Transport</keyword>
<dbReference type="NCBIfam" id="TIGR04056">
    <property type="entry name" value="OMP_RagA_SusC"/>
    <property type="match status" value="1"/>
</dbReference>
<dbReference type="Gene3D" id="2.60.40.1120">
    <property type="entry name" value="Carboxypeptidase-like, regulatory domain"/>
    <property type="match status" value="1"/>
</dbReference>
<keyword evidence="6 7" id="KW-0998">Cell outer membrane</keyword>
<protein>
    <submittedName>
        <fullName evidence="9">SusC/RagA family TonB-linked outer membrane protein</fullName>
    </submittedName>
</protein>
<dbReference type="InterPro" id="IPR023997">
    <property type="entry name" value="TonB-dep_OMP_SusC/RagA_CS"/>
</dbReference>
<dbReference type="PROSITE" id="PS52016">
    <property type="entry name" value="TONB_DEPENDENT_REC_3"/>
    <property type="match status" value="1"/>
</dbReference>
<dbReference type="InterPro" id="IPR008969">
    <property type="entry name" value="CarboxyPept-like_regulatory"/>
</dbReference>
<dbReference type="RefSeq" id="WP_235161408.1">
    <property type="nucleotide sequence ID" value="NZ_JAKFFV010000002.1"/>
</dbReference>
<keyword evidence="5 7" id="KW-0472">Membrane</keyword>
<dbReference type="InterPro" id="IPR037066">
    <property type="entry name" value="Plug_dom_sf"/>
</dbReference>
<name>A0A9X1TZA9_9BACT</name>
<reference evidence="9" key="1">
    <citation type="submission" date="2022-01" db="EMBL/GenBank/DDBJ databases">
        <title>Novel species in genus Dyadobacter.</title>
        <authorList>
            <person name="Ma C."/>
        </authorList>
    </citation>
    <scope>NUCLEOTIDE SEQUENCE</scope>
    <source>
        <strain evidence="9">CY357</strain>
    </source>
</reference>
<comment type="caution">
    <text evidence="9">The sequence shown here is derived from an EMBL/GenBank/DDBJ whole genome shotgun (WGS) entry which is preliminary data.</text>
</comment>
<dbReference type="InterPro" id="IPR039426">
    <property type="entry name" value="TonB-dep_rcpt-like"/>
</dbReference>
<comment type="similarity">
    <text evidence="7">Belongs to the TonB-dependent receptor family.</text>
</comment>
<sequence length="1027" mass="110458">MKKTLTLLVKTGTLSICLLQGTAIYGPHATAAAILPVSGSLSSHFGADMRVMQDVTLTGKVLTDGTTDGLPGVTVVVTPVGGGSKQGATTDENGVFTISSLQTGVRYNLEFSYIGFEKQSLNDFLLTESNNSSIEIKLKESTSNLSEVVVVGYGTTVKKDITGSVKSLKSSEFNTGIINSPEQLLQGKVSGVNITSATGEPGAKTSITVRGPGGIRTGSTPLFVVDGMALDNSGTGGDTNPLNFINPQDIESMDVLKDASATAIYGARGANGVILITTKKGKSGQASVTYSGSLGISKMARPLDVLSGPEFLTEAAKLGGTVIDGGANTDWQKEISRSATTHNHNISVGGGTDKMTYYGSFGAQKQQGILKGSQQDRYTGRINLSQKLLNDRVTLDVNLNATNTKNRRPNIQGMIGGAITANPTYAPYDANGEPFQYQDGTNPLIPLRLYKEVLNTNRVLASISPSVTIIKGLVYKLNFGLDNSTATQDKQTLPNAVPFEIGRLENYQTKNSNSLIENYLTYTANSKNHSFSALVGHSFQRISLSGKNFSINKFPISDIEPINNPNLGQDLTLILNAPGGYARINELQSFFGRVNYGFKDRYLATATLRVDGSSKFGANNKYGSFPSFSLGWRISEEEFMKSSPFSDLKLRAGWGSTGNQEIPSKITQARFTSVVSPTTSYPIGTGSYPAGTTNTRLANPNIQWEVSKQTDIGLDFALFKGALSGEIDYFTKTSEKILLEVIPADPIQPAGVFWTNVPDMKIKNQGLEVDLNYRESLDNGLRYSFGGNITFIKNNVTGSPYSVIPSGAAQGPGLTSATINGYINNQPIGTFFLKEFTGFDEKGISTFRDVDGDGIVTDKDRVAAGTALPTRMYNFNGNVSFKGFDLTANFNGVAGNKVYDNTANSNFFKLRLSKGLNVTRESFAEAAESVNNSAPVSTRYLKNGAYLRLNNLALGYNLNTTKLGINKWVQTVRVSVTGQNLVVWTKYTGYDPEVNNDRNINEITSYGVDYLSYPKAKTILFGLNIGF</sequence>
<feature type="domain" description="TonB-dependent receptor plug" evidence="8">
    <location>
        <begin position="158"/>
        <end position="273"/>
    </location>
</feature>
<dbReference type="Gene3D" id="2.170.130.10">
    <property type="entry name" value="TonB-dependent receptor, plug domain"/>
    <property type="match status" value="1"/>
</dbReference>
<dbReference type="InterPro" id="IPR036942">
    <property type="entry name" value="Beta-barrel_TonB_sf"/>
</dbReference>
<dbReference type="EMBL" id="JAKFFV010000002">
    <property type="protein sequence ID" value="MCF2497066.1"/>
    <property type="molecule type" value="Genomic_DNA"/>
</dbReference>
<evidence type="ECO:0000256" key="2">
    <source>
        <dbReference type="ARBA" id="ARBA00022448"/>
    </source>
</evidence>
<dbReference type="Gene3D" id="2.40.170.20">
    <property type="entry name" value="TonB-dependent receptor, beta-barrel domain"/>
    <property type="match status" value="1"/>
</dbReference>
<evidence type="ECO:0000256" key="3">
    <source>
        <dbReference type="ARBA" id="ARBA00022452"/>
    </source>
</evidence>
<dbReference type="Pfam" id="PF13715">
    <property type="entry name" value="CarbopepD_reg_2"/>
    <property type="match status" value="1"/>
</dbReference>
<organism evidence="9 10">
    <name type="scientific">Dyadobacter chenhuakuii</name>
    <dbReference type="NCBI Taxonomy" id="2909339"/>
    <lineage>
        <taxon>Bacteria</taxon>
        <taxon>Pseudomonadati</taxon>
        <taxon>Bacteroidota</taxon>
        <taxon>Cytophagia</taxon>
        <taxon>Cytophagales</taxon>
        <taxon>Spirosomataceae</taxon>
        <taxon>Dyadobacter</taxon>
    </lineage>
</organism>
<dbReference type="InterPro" id="IPR023996">
    <property type="entry name" value="TonB-dep_OMP_SusC/RagA"/>
</dbReference>
<evidence type="ECO:0000256" key="5">
    <source>
        <dbReference type="ARBA" id="ARBA00023136"/>
    </source>
</evidence>
<comment type="subcellular location">
    <subcellularLocation>
        <location evidence="1 7">Cell outer membrane</location>
        <topology evidence="1 7">Multi-pass membrane protein</topology>
    </subcellularLocation>
</comment>
<evidence type="ECO:0000256" key="7">
    <source>
        <dbReference type="PROSITE-ProRule" id="PRU01360"/>
    </source>
</evidence>
<keyword evidence="3 7" id="KW-1134">Transmembrane beta strand</keyword>
<dbReference type="GO" id="GO:0009279">
    <property type="term" value="C:cell outer membrane"/>
    <property type="evidence" value="ECO:0007669"/>
    <property type="project" value="UniProtKB-SubCell"/>
</dbReference>
<dbReference type="InterPro" id="IPR012910">
    <property type="entry name" value="Plug_dom"/>
</dbReference>
<evidence type="ECO:0000256" key="1">
    <source>
        <dbReference type="ARBA" id="ARBA00004571"/>
    </source>
</evidence>
<dbReference type="NCBIfam" id="TIGR04057">
    <property type="entry name" value="SusC_RagA_signa"/>
    <property type="match status" value="1"/>
</dbReference>
<keyword evidence="4 7" id="KW-0812">Transmembrane</keyword>
<accession>A0A9X1TZA9</accession>
<evidence type="ECO:0000256" key="4">
    <source>
        <dbReference type="ARBA" id="ARBA00022692"/>
    </source>
</evidence>
<dbReference type="Proteomes" id="UP001139411">
    <property type="component" value="Unassembled WGS sequence"/>
</dbReference>
<evidence type="ECO:0000313" key="10">
    <source>
        <dbReference type="Proteomes" id="UP001139411"/>
    </source>
</evidence>
<evidence type="ECO:0000256" key="6">
    <source>
        <dbReference type="ARBA" id="ARBA00023237"/>
    </source>
</evidence>
<proteinExistence type="inferred from homology"/>
<dbReference type="SUPFAM" id="SSF49464">
    <property type="entry name" value="Carboxypeptidase regulatory domain-like"/>
    <property type="match status" value="1"/>
</dbReference>
<dbReference type="SUPFAM" id="SSF56935">
    <property type="entry name" value="Porins"/>
    <property type="match status" value="1"/>
</dbReference>